<dbReference type="Gene3D" id="3.40.50.300">
    <property type="entry name" value="P-loop containing nucleotide triphosphate hydrolases"/>
    <property type="match status" value="1"/>
</dbReference>
<dbReference type="SUPFAM" id="SSF52540">
    <property type="entry name" value="P-loop containing nucleoside triphosphate hydrolases"/>
    <property type="match status" value="1"/>
</dbReference>
<reference evidence="1 2" key="2">
    <citation type="submission" date="2018-06" db="EMBL/GenBank/DDBJ databases">
        <title>Metagenomic assembly of (sub)arctic Cyanobacteria and their associated microbiome from non-axenic cultures.</title>
        <authorList>
            <person name="Baurain D."/>
        </authorList>
    </citation>
    <scope>NUCLEOTIDE SEQUENCE [LARGE SCALE GENOMIC DNA]</scope>
    <source>
        <strain evidence="1">ULC066bin1</strain>
    </source>
</reference>
<name>A0A2W4W9G6_9CYAN</name>
<gene>
    <name evidence="1" type="ORF">DCF19_10125</name>
</gene>
<dbReference type="Proteomes" id="UP000249467">
    <property type="component" value="Unassembled WGS sequence"/>
</dbReference>
<accession>A0A2W4W9G6</accession>
<sequence>MIEPIGYILGTKDATPLEFWVAVSDGKVLRLDDVVQVKTDRPDKKGVVNFYGVVDHVRTIHEGTQFDTDTFLVTSGSMPVNVSYAAHIQVTRIEPEEYLPPQPSDAVYLAEDENLRFALNFDGMEQRISAGIMRNGSPAYLNYEFIDGTKGAHVNISGISGVATKTSFALFLLHSIFNSAALGSKRANTKALIFNVKGEDLFFLDKSNNKMREEDRATYHALDLPVEPFRDVRFCVAPKKNTQEIEPHLDQRSDNISAYVWGMREFCRDRLFRFLFAGDDLERGNIGFLASIVEERLARLAADNDKYDKKLGFMPRASLDLDDAYGEDGKDKVETFRDLIEFLEDKLVENPDQKWLGRNAPATAEALTRRLWGIADEMGHLVRGDLPAEELQKYKLDPLAAEYQLTIADINKLGSKAQKFVVGVLLQKLFMEKEKRGQYPVVFIVLDELNKYAPKEGRSPIKDLLVEIAERGRSLGIILIGAQQTASEVERRVVGQAAVRVVGRLDSAEVERPEYNFLTGACRKRSLLLKSGSMFIHQPEVPSPLLVGFPFPAYATRLREVQINEMEEKILKNKVKRL</sequence>
<dbReference type="InterPro" id="IPR027417">
    <property type="entry name" value="P-loop_NTPase"/>
</dbReference>
<comment type="caution">
    <text evidence="1">The sequence shown here is derived from an EMBL/GenBank/DDBJ whole genome shotgun (WGS) entry which is preliminary data.</text>
</comment>
<organism evidence="1 2">
    <name type="scientific">Pseudanabaena frigida</name>
    <dbReference type="NCBI Taxonomy" id="945775"/>
    <lineage>
        <taxon>Bacteria</taxon>
        <taxon>Bacillati</taxon>
        <taxon>Cyanobacteriota</taxon>
        <taxon>Cyanophyceae</taxon>
        <taxon>Pseudanabaenales</taxon>
        <taxon>Pseudanabaenaceae</taxon>
        <taxon>Pseudanabaena</taxon>
    </lineage>
</organism>
<reference evidence="1 2" key="1">
    <citation type="submission" date="2018-04" db="EMBL/GenBank/DDBJ databases">
        <authorList>
            <person name="Go L.Y."/>
            <person name="Mitchell J.A."/>
        </authorList>
    </citation>
    <scope>NUCLEOTIDE SEQUENCE [LARGE SCALE GENOMIC DNA]</scope>
    <source>
        <strain evidence="1">ULC066bin1</strain>
    </source>
</reference>
<evidence type="ECO:0000313" key="1">
    <source>
        <dbReference type="EMBL" id="PZO41092.1"/>
    </source>
</evidence>
<dbReference type="PANTHER" id="PTHR30121">
    <property type="entry name" value="UNCHARACTERIZED PROTEIN YJGR-RELATED"/>
    <property type="match status" value="1"/>
</dbReference>
<dbReference type="PANTHER" id="PTHR30121:SF6">
    <property type="entry name" value="SLR6007 PROTEIN"/>
    <property type="match status" value="1"/>
</dbReference>
<evidence type="ECO:0000313" key="2">
    <source>
        <dbReference type="Proteomes" id="UP000249467"/>
    </source>
</evidence>
<proteinExistence type="predicted"/>
<dbReference type="EMBL" id="QBML01000012">
    <property type="protein sequence ID" value="PZO41092.1"/>
    <property type="molecule type" value="Genomic_DNA"/>
</dbReference>
<protein>
    <submittedName>
        <fullName evidence="1">ATPase</fullName>
    </submittedName>
</protein>
<dbReference type="AlphaFoldDB" id="A0A2W4W9G6"/>
<dbReference type="InterPro" id="IPR051162">
    <property type="entry name" value="T4SS_component"/>
</dbReference>